<dbReference type="GO" id="GO:0010181">
    <property type="term" value="F:FMN binding"/>
    <property type="evidence" value="ECO:0007669"/>
    <property type="project" value="InterPro"/>
</dbReference>
<protein>
    <recommendedName>
        <fullName evidence="2">Flavin reductase like domain-containing protein</fullName>
    </recommendedName>
</protein>
<dbReference type="PANTHER" id="PTHR43567:SF5">
    <property type="entry name" value="HYPOTHETICAL CYTOSOLIC PROTEIN"/>
    <property type="match status" value="1"/>
</dbReference>
<dbReference type="PANTHER" id="PTHR43567">
    <property type="entry name" value="FLAVOREDOXIN-RELATED-RELATED"/>
    <property type="match status" value="1"/>
</dbReference>
<comment type="caution">
    <text evidence="3">The sequence shown here is derived from an EMBL/GenBank/DDBJ whole genome shotgun (WGS) entry which is preliminary data.</text>
</comment>
<proteinExistence type="inferred from homology"/>
<dbReference type="Pfam" id="PF01613">
    <property type="entry name" value="Flavin_Reduct"/>
    <property type="match status" value="1"/>
</dbReference>
<feature type="domain" description="Flavin reductase like" evidence="2">
    <location>
        <begin position="51"/>
        <end position="132"/>
    </location>
</feature>
<dbReference type="AlphaFoldDB" id="A0A645FNA1"/>
<gene>
    <name evidence="3" type="ORF">SDC9_162148</name>
</gene>
<reference evidence="3" key="1">
    <citation type="submission" date="2019-08" db="EMBL/GenBank/DDBJ databases">
        <authorList>
            <person name="Kucharzyk K."/>
            <person name="Murdoch R.W."/>
            <person name="Higgins S."/>
            <person name="Loffler F."/>
        </authorList>
    </citation>
    <scope>NUCLEOTIDE SEQUENCE</scope>
</reference>
<sequence length="168" mass="19670">MNANFKEIDKLTVNPFDLMKKDTFLLSVKQGEKTNAMRCGWGMLGVLWGVDVAAVFVRPSRYTYGMMEEEDTFSLCFFDREFKEEVEYFGKVSARQEDKMQKTGLTLSYEQDIPYFHEARLVILCQKIYRQDLDPTGFVNFSAEPFYRSGDYHKTYVGRILKILEKAQ</sequence>
<evidence type="ECO:0000313" key="3">
    <source>
        <dbReference type="EMBL" id="MPN14819.1"/>
    </source>
</evidence>
<dbReference type="InterPro" id="IPR012349">
    <property type="entry name" value="Split_barrel_FMN-bd"/>
</dbReference>
<evidence type="ECO:0000256" key="1">
    <source>
        <dbReference type="ARBA" id="ARBA00038054"/>
    </source>
</evidence>
<comment type="similarity">
    <text evidence="1">Belongs to the flavoredoxin family.</text>
</comment>
<dbReference type="EMBL" id="VSSQ01061495">
    <property type="protein sequence ID" value="MPN14819.1"/>
    <property type="molecule type" value="Genomic_DNA"/>
</dbReference>
<dbReference type="InterPro" id="IPR002563">
    <property type="entry name" value="Flavin_Rdtase-like_dom"/>
</dbReference>
<organism evidence="3">
    <name type="scientific">bioreactor metagenome</name>
    <dbReference type="NCBI Taxonomy" id="1076179"/>
    <lineage>
        <taxon>unclassified sequences</taxon>
        <taxon>metagenomes</taxon>
        <taxon>ecological metagenomes</taxon>
    </lineage>
</organism>
<evidence type="ECO:0000259" key="2">
    <source>
        <dbReference type="Pfam" id="PF01613"/>
    </source>
</evidence>
<dbReference type="Gene3D" id="2.30.110.10">
    <property type="entry name" value="Electron Transport, Fmn-binding Protein, Chain A"/>
    <property type="match status" value="1"/>
</dbReference>
<name>A0A645FNA1_9ZZZZ</name>
<dbReference type="SUPFAM" id="SSF50475">
    <property type="entry name" value="FMN-binding split barrel"/>
    <property type="match status" value="1"/>
</dbReference>
<dbReference type="InterPro" id="IPR052174">
    <property type="entry name" value="Flavoredoxin"/>
</dbReference>
<accession>A0A645FNA1</accession>